<feature type="region of interest" description="Disordered" evidence="1">
    <location>
        <begin position="1"/>
        <end position="52"/>
    </location>
</feature>
<feature type="compositionally biased region" description="Basic and acidic residues" evidence="1">
    <location>
        <begin position="108"/>
        <end position="147"/>
    </location>
</feature>
<comment type="caution">
    <text evidence="3">The sequence shown here is derived from an EMBL/GenBank/DDBJ whole genome shotgun (WGS) entry which is preliminary data.</text>
</comment>
<dbReference type="Proteomes" id="UP001166004">
    <property type="component" value="Unassembled WGS sequence"/>
</dbReference>
<dbReference type="Pfam" id="PF13763">
    <property type="entry name" value="DUF4167"/>
    <property type="match status" value="1"/>
</dbReference>
<accession>A0ABX1T220</accession>
<dbReference type="InterPro" id="IPR025430">
    <property type="entry name" value="DUF4167"/>
</dbReference>
<name>A0ABX1T220_PELUQ</name>
<gene>
    <name evidence="3" type="ORF">VP91_00002460</name>
</gene>
<dbReference type="EMBL" id="LANA01000001">
    <property type="protein sequence ID" value="NMN67109.1"/>
    <property type="molecule type" value="Genomic_DNA"/>
</dbReference>
<evidence type="ECO:0000259" key="2">
    <source>
        <dbReference type="Pfam" id="PF13763"/>
    </source>
</evidence>
<feature type="region of interest" description="Disordered" evidence="1">
    <location>
        <begin position="90"/>
        <end position="147"/>
    </location>
</feature>
<reference evidence="3 4" key="1">
    <citation type="submission" date="2019-07" db="EMBL/GenBank/DDBJ databases">
        <title>SAR11 Genome Evolution.</title>
        <authorList>
            <person name="Giovannoni S."/>
        </authorList>
    </citation>
    <scope>NUCLEOTIDE SEQUENCE [LARGE SCALE GENOMIC DNA]</scope>
    <source>
        <strain evidence="3 4">HTCC9565</strain>
    </source>
</reference>
<feature type="domain" description="DUF4167" evidence="2">
    <location>
        <begin position="16"/>
        <end position="94"/>
    </location>
</feature>
<evidence type="ECO:0000313" key="4">
    <source>
        <dbReference type="Proteomes" id="UP001166004"/>
    </source>
</evidence>
<evidence type="ECO:0000313" key="3">
    <source>
        <dbReference type="EMBL" id="NMN67109.1"/>
    </source>
</evidence>
<proteinExistence type="predicted"/>
<protein>
    <submittedName>
        <fullName evidence="3">Uncharacterized protein DUF4167</fullName>
    </submittedName>
</protein>
<organism evidence="3 4">
    <name type="scientific">Pelagibacter ubique</name>
    <dbReference type="NCBI Taxonomy" id="198252"/>
    <lineage>
        <taxon>Bacteria</taxon>
        <taxon>Pseudomonadati</taxon>
        <taxon>Pseudomonadota</taxon>
        <taxon>Alphaproteobacteria</taxon>
        <taxon>Candidatus Pelagibacterales</taxon>
        <taxon>Candidatus Pelagibacteraceae</taxon>
        <taxon>Candidatus Pelagibacter</taxon>
    </lineage>
</organism>
<evidence type="ECO:0000256" key="1">
    <source>
        <dbReference type="SAM" id="MobiDB-lite"/>
    </source>
</evidence>
<keyword evidence="4" id="KW-1185">Reference proteome</keyword>
<sequence length="147" mass="17443">MVTFRNNNNNRRPSFRSNNNRRPPFRSSNEGSKFNNNDNFRRNNHGRNNHNAAKLVEKYNEMAREALAKEDRVMSENYFQHADHFTRVQNEQENNRIARINTPSVEPIKSEEKQVEKQEEKQEEKKIPTEQEVKKVIKSSEKKIATS</sequence>
<feature type="compositionally biased region" description="Low complexity" evidence="1">
    <location>
        <begin position="1"/>
        <end position="38"/>
    </location>
</feature>
<dbReference type="RefSeq" id="WP_169035624.1">
    <property type="nucleotide sequence ID" value="NZ_LANA01000001.1"/>
</dbReference>